<comment type="caution">
    <text evidence="1">The sequence shown here is derived from an EMBL/GenBank/DDBJ whole genome shotgun (WGS) entry which is preliminary data.</text>
</comment>
<reference evidence="1" key="1">
    <citation type="submission" date="2023-10" db="EMBL/GenBank/DDBJ databases">
        <title>Production of high quality cheese from raw caw milk (raw cheese).</title>
        <authorList>
            <person name="Samouris G."/>
        </authorList>
    </citation>
    <scope>NUCLEOTIDE SEQUENCE</scope>
    <source>
        <strain evidence="1">M17-3</strain>
    </source>
</reference>
<dbReference type="Proteomes" id="UP001186047">
    <property type="component" value="Unassembled WGS sequence"/>
</dbReference>
<evidence type="ECO:0000313" key="2">
    <source>
        <dbReference type="Proteomes" id="UP001186047"/>
    </source>
</evidence>
<gene>
    <name evidence="1" type="ORF">RZO31_02520</name>
</gene>
<organism evidence="1 2">
    <name type="scientific">Lactococcus lactis</name>
    <dbReference type="NCBI Taxonomy" id="1358"/>
    <lineage>
        <taxon>Bacteria</taxon>
        <taxon>Bacillati</taxon>
        <taxon>Bacillota</taxon>
        <taxon>Bacilli</taxon>
        <taxon>Lactobacillales</taxon>
        <taxon>Streptococcaceae</taxon>
        <taxon>Lactococcus</taxon>
    </lineage>
</organism>
<name>A0AAE4NQG7_9LACT</name>
<proteinExistence type="predicted"/>
<dbReference type="AlphaFoldDB" id="A0AAE4NQG7"/>
<sequence length="47" mass="5802">MIQMIQEEHFNIDQWYIESFYKQNRIHQGLNYLTPNEFENELQILAA</sequence>
<dbReference type="EMBL" id="JAWHVL010000006">
    <property type="protein sequence ID" value="MDV2631754.1"/>
    <property type="molecule type" value="Genomic_DNA"/>
</dbReference>
<protein>
    <submittedName>
        <fullName evidence="1">Uncharacterized protein</fullName>
    </submittedName>
</protein>
<evidence type="ECO:0000313" key="1">
    <source>
        <dbReference type="EMBL" id="MDV2631754.1"/>
    </source>
</evidence>
<accession>A0AAE4NQG7</accession>
<dbReference type="RefSeq" id="WP_017864467.1">
    <property type="nucleotide sequence ID" value="NZ_CP059049.1"/>
</dbReference>